<keyword evidence="2" id="KW-1185">Reference proteome</keyword>
<evidence type="ECO:0000313" key="1">
    <source>
        <dbReference type="EMBL" id="NMH26561.1"/>
    </source>
</evidence>
<proteinExistence type="predicted"/>
<accession>A0A972JEU9</accession>
<organism evidence="1 2">
    <name type="scientific">Flavobacterium silvaticum</name>
    <dbReference type="NCBI Taxonomy" id="1852020"/>
    <lineage>
        <taxon>Bacteria</taxon>
        <taxon>Pseudomonadati</taxon>
        <taxon>Bacteroidota</taxon>
        <taxon>Flavobacteriia</taxon>
        <taxon>Flavobacteriales</taxon>
        <taxon>Flavobacteriaceae</taxon>
        <taxon>Flavobacterium</taxon>
    </lineage>
</organism>
<dbReference type="AlphaFoldDB" id="A0A972JEU9"/>
<protein>
    <submittedName>
        <fullName evidence="1">Uncharacterized protein</fullName>
    </submittedName>
</protein>
<dbReference type="RefSeq" id="WP_169525485.1">
    <property type="nucleotide sequence ID" value="NZ_JAAMPU010000091.1"/>
</dbReference>
<sequence length="151" mass="17871">MKIFYLILINLILNNAFCQSEKSLDETKQYITKNLNEFAFKENSHAKRLHAEFENDLLRVYVLNNKGEKSDNGSVYNFATVYKYGRVKRKPGDIAHVTIWLDYLLNESQGTWKKTDFEFDIQNYDVAEQLIIAFRHLNQLLIDKKPKVEKF</sequence>
<name>A0A972JEU9_9FLAO</name>
<comment type="caution">
    <text evidence="1">The sequence shown here is derived from an EMBL/GenBank/DDBJ whole genome shotgun (WGS) entry which is preliminary data.</text>
</comment>
<dbReference type="EMBL" id="JAAMPU010000091">
    <property type="protein sequence ID" value="NMH26561.1"/>
    <property type="molecule type" value="Genomic_DNA"/>
</dbReference>
<dbReference type="Proteomes" id="UP000712080">
    <property type="component" value="Unassembled WGS sequence"/>
</dbReference>
<gene>
    <name evidence="1" type="ORF">G6047_00825</name>
</gene>
<reference evidence="1" key="1">
    <citation type="submission" date="2020-02" db="EMBL/GenBank/DDBJ databases">
        <title>Flavobacterium sp. genome.</title>
        <authorList>
            <person name="Jung H.S."/>
            <person name="Baek J.H."/>
            <person name="Jeon C.O."/>
        </authorList>
    </citation>
    <scope>NUCLEOTIDE SEQUENCE</scope>
    <source>
        <strain evidence="1">SE-s28</strain>
    </source>
</reference>
<evidence type="ECO:0000313" key="2">
    <source>
        <dbReference type="Proteomes" id="UP000712080"/>
    </source>
</evidence>